<comment type="caution">
    <text evidence="1">The sequence shown here is derived from an EMBL/GenBank/DDBJ whole genome shotgun (WGS) entry which is preliminary data.</text>
</comment>
<reference evidence="1" key="1">
    <citation type="submission" date="2018-11" db="EMBL/GenBank/DDBJ databases">
        <title>The sequence and de novo assembly of Larimichthys crocea genome using PacBio and Hi-C technologies.</title>
        <authorList>
            <person name="Xu P."/>
            <person name="Chen B."/>
            <person name="Zhou Z."/>
            <person name="Ke Q."/>
            <person name="Wu Y."/>
            <person name="Bai H."/>
            <person name="Pu F."/>
        </authorList>
    </citation>
    <scope>NUCLEOTIDE SEQUENCE</scope>
    <source>
        <tissue evidence="1">Muscle</tissue>
    </source>
</reference>
<gene>
    <name evidence="1" type="ORF">E3U43_002412</name>
</gene>
<keyword evidence="2" id="KW-1185">Reference proteome</keyword>
<organism evidence="1 2">
    <name type="scientific">Larimichthys crocea</name>
    <name type="common">Large yellow croaker</name>
    <name type="synonym">Pseudosciaena crocea</name>
    <dbReference type="NCBI Taxonomy" id="215358"/>
    <lineage>
        <taxon>Eukaryota</taxon>
        <taxon>Metazoa</taxon>
        <taxon>Chordata</taxon>
        <taxon>Craniata</taxon>
        <taxon>Vertebrata</taxon>
        <taxon>Euteleostomi</taxon>
        <taxon>Actinopterygii</taxon>
        <taxon>Neopterygii</taxon>
        <taxon>Teleostei</taxon>
        <taxon>Neoteleostei</taxon>
        <taxon>Acanthomorphata</taxon>
        <taxon>Eupercaria</taxon>
        <taxon>Sciaenidae</taxon>
        <taxon>Larimichthys</taxon>
    </lineage>
</organism>
<dbReference type="Proteomes" id="UP000793456">
    <property type="component" value="Chromosome XV"/>
</dbReference>
<feature type="non-terminal residue" evidence="1">
    <location>
        <position position="1"/>
    </location>
</feature>
<evidence type="ECO:0000313" key="2">
    <source>
        <dbReference type="Proteomes" id="UP000793456"/>
    </source>
</evidence>
<name>A0ACD3QRG7_LARCR</name>
<accession>A0ACD3QRG7</accession>
<dbReference type="EMBL" id="CM011688">
    <property type="protein sequence ID" value="TMS09753.1"/>
    <property type="molecule type" value="Genomic_DNA"/>
</dbReference>
<sequence>KFSELQLRSVLRLEVEVVRFLKEEPHKMDLMLKRVKALTEALSALRRCVSDSAPTTTSAQVGSLKTLETDQGPSKIRSPQSSPKPHPRSSVRPPVPSLSQDEVGPAGSASPILFRRMKSGAATMIQPSHHHPNPPLTPTHGRDSPSAAKVSPCNREGSPGLQKTVAPLQSDQLGSSAGGSSQPAQTPALESHTDQNPNTHTHTEVCVVCAAASVEQQPPLSDTQEDIPLKLRDEVDSGQLKSQDTGPSQHPAATVEPPLTAPPSALPNAECTSGPQVEKPCCCTVDKEVKQSPDMEQHTSKSSPPPPPPRRFHTVSSGLTTGRSGEVIFTTRKEQVGAQDEREKEKEPSVVPQPKPTRQPPEVKPKPKAKPQMCPPALAGFRSTPATASAHRNKEEEEQDNKFMKELQTSSSSSSSSAQHLRTESHHSSSSCSPEKTPQGHKQSSQVSLPVLYVRRLEVGVIR</sequence>
<proteinExistence type="predicted"/>
<evidence type="ECO:0000313" key="1">
    <source>
        <dbReference type="EMBL" id="TMS09753.1"/>
    </source>
</evidence>
<protein>
    <submittedName>
        <fullName evidence="1">Uncharacterized protein</fullName>
    </submittedName>
</protein>